<protein>
    <submittedName>
        <fullName evidence="1">Uncharacterized protein</fullName>
    </submittedName>
</protein>
<proteinExistence type="predicted"/>
<dbReference type="Proteomes" id="UP000266673">
    <property type="component" value="Unassembled WGS sequence"/>
</dbReference>
<name>A0A397VLU1_9GLOM</name>
<accession>A0A397VLU1</accession>
<evidence type="ECO:0000313" key="1">
    <source>
        <dbReference type="EMBL" id="RIB23444.1"/>
    </source>
</evidence>
<evidence type="ECO:0000313" key="2">
    <source>
        <dbReference type="Proteomes" id="UP000266673"/>
    </source>
</evidence>
<dbReference type="EMBL" id="QKWP01000262">
    <property type="protein sequence ID" value="RIB23444.1"/>
    <property type="molecule type" value="Genomic_DNA"/>
</dbReference>
<organism evidence="1 2">
    <name type="scientific">Gigaspora rosea</name>
    <dbReference type="NCBI Taxonomy" id="44941"/>
    <lineage>
        <taxon>Eukaryota</taxon>
        <taxon>Fungi</taxon>
        <taxon>Fungi incertae sedis</taxon>
        <taxon>Mucoromycota</taxon>
        <taxon>Glomeromycotina</taxon>
        <taxon>Glomeromycetes</taxon>
        <taxon>Diversisporales</taxon>
        <taxon>Gigasporaceae</taxon>
        <taxon>Gigaspora</taxon>
    </lineage>
</organism>
<keyword evidence="2" id="KW-1185">Reference proteome</keyword>
<dbReference type="AlphaFoldDB" id="A0A397VLU1"/>
<comment type="caution">
    <text evidence="1">The sequence shown here is derived from an EMBL/GenBank/DDBJ whole genome shotgun (WGS) entry which is preliminary data.</text>
</comment>
<gene>
    <name evidence="1" type="ORF">C2G38_2032750</name>
</gene>
<reference evidence="1 2" key="1">
    <citation type="submission" date="2018-06" db="EMBL/GenBank/DDBJ databases">
        <title>Comparative genomics reveals the genomic features of Rhizophagus irregularis, R. cerebriforme, R. diaphanum and Gigaspora rosea, and their symbiotic lifestyle signature.</title>
        <authorList>
            <person name="Morin E."/>
            <person name="San Clemente H."/>
            <person name="Chen E.C.H."/>
            <person name="De La Providencia I."/>
            <person name="Hainaut M."/>
            <person name="Kuo A."/>
            <person name="Kohler A."/>
            <person name="Murat C."/>
            <person name="Tang N."/>
            <person name="Roy S."/>
            <person name="Loubradou J."/>
            <person name="Henrissat B."/>
            <person name="Grigoriev I.V."/>
            <person name="Corradi N."/>
            <person name="Roux C."/>
            <person name="Martin F.M."/>
        </authorList>
    </citation>
    <scope>NUCLEOTIDE SEQUENCE [LARGE SCALE GENOMIC DNA]</scope>
    <source>
        <strain evidence="1 2">DAOM 194757</strain>
    </source>
</reference>
<sequence length="174" mass="20527">MDNLETNNDPNFHINNDSYFYIINNPEIDFDNKQTFTSMMIQTFTSMMIQTFTLMLGEYPETNLDSVAYVYNVKGWEEPLAAFYKIFNIQLANLVANIRSCLLILLFKLNVKCEPVKESQKINLNDNESKELGMMMMEKLEYKEHILMIAEDKEKLRELRIFNAIKECEYGLEE</sequence>